<accession>A0AA41QG19</accession>
<dbReference type="GO" id="GO:0071972">
    <property type="term" value="F:peptidoglycan L,D-transpeptidase activity"/>
    <property type="evidence" value="ECO:0007669"/>
    <property type="project" value="TreeGrafter"/>
</dbReference>
<dbReference type="Pfam" id="PF01471">
    <property type="entry name" value="PG_binding_1"/>
    <property type="match status" value="1"/>
</dbReference>
<feature type="region of interest" description="Disordered" evidence="7">
    <location>
        <begin position="26"/>
        <end position="114"/>
    </location>
</feature>
<evidence type="ECO:0000256" key="6">
    <source>
        <dbReference type="PROSITE-ProRule" id="PRU01373"/>
    </source>
</evidence>
<dbReference type="AlphaFoldDB" id="A0AA41QG19"/>
<evidence type="ECO:0000256" key="3">
    <source>
        <dbReference type="ARBA" id="ARBA00022960"/>
    </source>
</evidence>
<feature type="signal peptide" evidence="8">
    <location>
        <begin position="1"/>
        <end position="22"/>
    </location>
</feature>
<evidence type="ECO:0000256" key="5">
    <source>
        <dbReference type="ARBA" id="ARBA00023316"/>
    </source>
</evidence>
<dbReference type="InterPro" id="IPR050979">
    <property type="entry name" value="LD-transpeptidase"/>
</dbReference>
<evidence type="ECO:0000313" key="11">
    <source>
        <dbReference type="Proteomes" id="UP001165405"/>
    </source>
</evidence>
<evidence type="ECO:0000256" key="8">
    <source>
        <dbReference type="SAM" id="SignalP"/>
    </source>
</evidence>
<dbReference type="InterPro" id="IPR036366">
    <property type="entry name" value="PGBDSf"/>
</dbReference>
<dbReference type="InterPro" id="IPR036365">
    <property type="entry name" value="PGBD-like_sf"/>
</dbReference>
<dbReference type="InterPro" id="IPR002477">
    <property type="entry name" value="Peptidoglycan-bd-like"/>
</dbReference>
<dbReference type="CDD" id="cd16913">
    <property type="entry name" value="YkuD_like"/>
    <property type="match status" value="1"/>
</dbReference>
<reference evidence="10" key="1">
    <citation type="submission" date="2022-01" db="EMBL/GenBank/DDBJ databases">
        <title>Antribacter sp. nov., isolated from Guizhou of China.</title>
        <authorList>
            <person name="Chengliang C."/>
            <person name="Ya Z."/>
        </authorList>
    </citation>
    <scope>NUCLEOTIDE SEQUENCE</scope>
    <source>
        <strain evidence="10">KLBMP 9083</strain>
    </source>
</reference>
<keyword evidence="4 6" id="KW-0573">Peptidoglycan synthesis</keyword>
<name>A0AA41QG19_9MICO</name>
<dbReference type="PROSITE" id="PS51257">
    <property type="entry name" value="PROKAR_LIPOPROTEIN"/>
    <property type="match status" value="1"/>
</dbReference>
<feature type="compositionally biased region" description="Low complexity" evidence="7">
    <location>
        <begin position="32"/>
        <end position="77"/>
    </location>
</feature>
<dbReference type="Proteomes" id="UP001165405">
    <property type="component" value="Unassembled WGS sequence"/>
</dbReference>
<dbReference type="SUPFAM" id="SSF141523">
    <property type="entry name" value="L,D-transpeptidase catalytic domain-like"/>
    <property type="match status" value="1"/>
</dbReference>
<dbReference type="GO" id="GO:0071555">
    <property type="term" value="P:cell wall organization"/>
    <property type="evidence" value="ECO:0007669"/>
    <property type="project" value="UniProtKB-UniRule"/>
</dbReference>
<dbReference type="GO" id="GO:0016740">
    <property type="term" value="F:transferase activity"/>
    <property type="evidence" value="ECO:0007669"/>
    <property type="project" value="UniProtKB-KW"/>
</dbReference>
<keyword evidence="11" id="KW-1185">Reference proteome</keyword>
<evidence type="ECO:0000256" key="2">
    <source>
        <dbReference type="ARBA" id="ARBA00022679"/>
    </source>
</evidence>
<gene>
    <name evidence="10" type="ORF">L1785_17585</name>
</gene>
<dbReference type="InterPro" id="IPR005490">
    <property type="entry name" value="LD_TPept_cat_dom"/>
</dbReference>
<feature type="domain" description="L,D-TPase catalytic" evidence="9">
    <location>
        <begin position="182"/>
        <end position="303"/>
    </location>
</feature>
<comment type="pathway">
    <text evidence="1 6">Cell wall biogenesis; peptidoglycan biosynthesis.</text>
</comment>
<dbReference type="PROSITE" id="PS52029">
    <property type="entry name" value="LD_TPASE"/>
    <property type="match status" value="1"/>
</dbReference>
<feature type="active site" description="Proton donor/acceptor" evidence="6">
    <location>
        <position position="263"/>
    </location>
</feature>
<keyword evidence="5 6" id="KW-0961">Cell wall biogenesis/degradation</keyword>
<dbReference type="PANTHER" id="PTHR30582">
    <property type="entry name" value="L,D-TRANSPEPTIDASE"/>
    <property type="match status" value="1"/>
</dbReference>
<dbReference type="EMBL" id="JAKGSG010000047">
    <property type="protein sequence ID" value="MCF4122794.1"/>
    <property type="molecule type" value="Genomic_DNA"/>
</dbReference>
<evidence type="ECO:0000256" key="1">
    <source>
        <dbReference type="ARBA" id="ARBA00004752"/>
    </source>
</evidence>
<organism evidence="10 11">
    <name type="scientific">Antribacter soli</name>
    <dbReference type="NCBI Taxonomy" id="2910976"/>
    <lineage>
        <taxon>Bacteria</taxon>
        <taxon>Bacillati</taxon>
        <taxon>Actinomycetota</taxon>
        <taxon>Actinomycetes</taxon>
        <taxon>Micrococcales</taxon>
        <taxon>Promicromonosporaceae</taxon>
        <taxon>Antribacter</taxon>
    </lineage>
</organism>
<dbReference type="PANTHER" id="PTHR30582:SF2">
    <property type="entry name" value="L,D-TRANSPEPTIDASE YCIB-RELATED"/>
    <property type="match status" value="1"/>
</dbReference>
<dbReference type="Pfam" id="PF03734">
    <property type="entry name" value="YkuD"/>
    <property type="match status" value="1"/>
</dbReference>
<comment type="caution">
    <text evidence="10">The sequence shown here is derived from an EMBL/GenBank/DDBJ whole genome shotgun (WGS) entry which is preliminary data.</text>
</comment>
<dbReference type="InterPro" id="IPR038063">
    <property type="entry name" value="Transpep_catalytic_dom"/>
</dbReference>
<dbReference type="GO" id="GO:0005576">
    <property type="term" value="C:extracellular region"/>
    <property type="evidence" value="ECO:0007669"/>
    <property type="project" value="TreeGrafter"/>
</dbReference>
<proteinExistence type="predicted"/>
<dbReference type="RefSeq" id="WP_236090588.1">
    <property type="nucleotide sequence ID" value="NZ_JAKGSG010000047.1"/>
</dbReference>
<dbReference type="GO" id="GO:0018104">
    <property type="term" value="P:peptidoglycan-protein cross-linking"/>
    <property type="evidence" value="ECO:0007669"/>
    <property type="project" value="TreeGrafter"/>
</dbReference>
<dbReference type="Gene3D" id="2.40.440.10">
    <property type="entry name" value="L,D-transpeptidase catalytic domain-like"/>
    <property type="match status" value="1"/>
</dbReference>
<feature type="active site" description="Nucleophile" evidence="6">
    <location>
        <position position="277"/>
    </location>
</feature>
<evidence type="ECO:0000256" key="4">
    <source>
        <dbReference type="ARBA" id="ARBA00022984"/>
    </source>
</evidence>
<evidence type="ECO:0000259" key="9">
    <source>
        <dbReference type="PROSITE" id="PS52029"/>
    </source>
</evidence>
<dbReference type="GO" id="GO:0008360">
    <property type="term" value="P:regulation of cell shape"/>
    <property type="evidence" value="ECO:0007669"/>
    <property type="project" value="UniProtKB-UniRule"/>
</dbReference>
<feature type="chain" id="PRO_5041201448" evidence="8">
    <location>
        <begin position="23"/>
        <end position="303"/>
    </location>
</feature>
<dbReference type="SUPFAM" id="SSF47090">
    <property type="entry name" value="PGBD-like"/>
    <property type="match status" value="1"/>
</dbReference>
<evidence type="ECO:0000313" key="10">
    <source>
        <dbReference type="EMBL" id="MCF4122794.1"/>
    </source>
</evidence>
<keyword evidence="8" id="KW-0732">Signal</keyword>
<evidence type="ECO:0000256" key="7">
    <source>
        <dbReference type="SAM" id="MobiDB-lite"/>
    </source>
</evidence>
<protein>
    <submittedName>
        <fullName evidence="10">L,D-transpeptidase family protein</fullName>
    </submittedName>
</protein>
<keyword evidence="3 6" id="KW-0133">Cell shape</keyword>
<keyword evidence="2" id="KW-0808">Transferase</keyword>
<dbReference type="Gene3D" id="1.10.101.10">
    <property type="entry name" value="PGBD-like superfamily/PGBD"/>
    <property type="match status" value="1"/>
</dbReference>
<sequence length="303" mass="30927">MRDARRVLGVFGAAALTAGFVAGCSGNGPNAGGTSSTSASSSATASPEPSASSTPEASGTPSGSPEAGPSPSTEPSASPTPTPTPSPTETTPPEAAPAPTPEAPAQLASGAQGDQVAALQQRLSDLGYFVTDVDGDFGHNTQQAVWALQKAAGLYRDGVVGPQTQGALDQGVRPQARTAQGKAIEIDIDRQLLLAVENGQVVRVINASSGNGETFEAKGHIYRAYTPTGTFAVGRQIDGMHSSTLELGDMWRPKFFAGGIAVHGSASIPPYPASHGCVRVSSAAMNWIWDVWGAPRDTTVVVY</sequence>